<organism evidence="21">
    <name type="scientific">Scutogyrus longicornis</name>
    <dbReference type="NCBI Taxonomy" id="341066"/>
    <lineage>
        <taxon>Eukaryota</taxon>
        <taxon>Metazoa</taxon>
        <taxon>Spiralia</taxon>
        <taxon>Lophotrochozoa</taxon>
        <taxon>Platyhelminthes</taxon>
        <taxon>Monogenea</taxon>
        <taxon>Monopisthocotylea</taxon>
        <taxon>Dactylogyridea</taxon>
        <taxon>Ancyrocephalidae</taxon>
        <taxon>Scutogyrus</taxon>
    </lineage>
</organism>
<evidence type="ECO:0000256" key="8">
    <source>
        <dbReference type="ARBA" id="ARBA00022692"/>
    </source>
</evidence>
<comment type="similarity">
    <text evidence="3">Belongs to the cytochrome c oxidase subunit 2 family.</text>
</comment>
<dbReference type="InterPro" id="IPR045187">
    <property type="entry name" value="CcO_II"/>
</dbReference>
<dbReference type="GO" id="GO:0004129">
    <property type="term" value="F:cytochrome-c oxidase activity"/>
    <property type="evidence" value="ECO:0007669"/>
    <property type="project" value="UniProtKB-EC"/>
</dbReference>
<dbReference type="EC" id="7.1.1.9" evidence="4"/>
<feature type="domain" description="Cytochrome oxidase subunit II transmembrane region profile" evidence="20">
    <location>
        <begin position="1"/>
        <end position="79"/>
    </location>
</feature>
<evidence type="ECO:0000313" key="21">
    <source>
        <dbReference type="EMBL" id="QRC77985.1"/>
    </source>
</evidence>
<evidence type="ECO:0000256" key="12">
    <source>
        <dbReference type="ARBA" id="ARBA00022982"/>
    </source>
</evidence>
<dbReference type="EMBL" id="MT447060">
    <property type="protein sequence ID" value="QRC77985.1"/>
    <property type="molecule type" value="Genomic_DNA"/>
</dbReference>
<keyword evidence="21" id="KW-0496">Mitochondrion</keyword>
<reference evidence="21" key="2">
    <citation type="journal article" name="Parasitol. Int.">
        <title>Mitochondrial genome of Scutogyrus longicornis (Monogenea: Dactylogyridea), a parasite of Nile tilapia Oreochromis niloticus.</title>
        <authorList>
            <person name="Cana-Bozada V."/>
            <person name="Llera-Herrera R."/>
            <person name="Fajer-Avila E.J."/>
            <person name="Morales-Serna F.N."/>
        </authorList>
    </citation>
    <scope>NUCLEOTIDE SEQUENCE</scope>
    <source>
        <tissue evidence="21">Whole organism</tissue>
    </source>
</reference>
<dbReference type="Pfam" id="PF00116">
    <property type="entry name" value="COX2"/>
    <property type="match status" value="1"/>
</dbReference>
<evidence type="ECO:0000256" key="15">
    <source>
        <dbReference type="ARBA" id="ARBA00023136"/>
    </source>
</evidence>
<evidence type="ECO:0000256" key="10">
    <source>
        <dbReference type="ARBA" id="ARBA00022842"/>
    </source>
</evidence>
<keyword evidence="12" id="KW-0249">Electron transport</keyword>
<evidence type="ECO:0000256" key="17">
    <source>
        <dbReference type="ARBA" id="ARBA00049512"/>
    </source>
</evidence>
<geneLocation type="mitochondrion" evidence="21"/>
<dbReference type="GeneID" id="65323896"/>
<dbReference type="CTD" id="4513"/>
<dbReference type="InterPro" id="IPR008972">
    <property type="entry name" value="Cupredoxin"/>
</dbReference>
<protein>
    <recommendedName>
        <fullName evidence="5">Cytochrome c oxidase subunit 2</fullName>
        <ecNumber evidence="4">7.1.1.9</ecNumber>
    </recommendedName>
    <alternativeName>
        <fullName evidence="16">Cytochrome c oxidase polypeptide II</fullName>
    </alternativeName>
</protein>
<dbReference type="Gene3D" id="1.10.287.90">
    <property type="match status" value="1"/>
</dbReference>
<dbReference type="PROSITE" id="PS50999">
    <property type="entry name" value="COX2_TM"/>
    <property type="match status" value="1"/>
</dbReference>
<evidence type="ECO:0000256" key="5">
    <source>
        <dbReference type="ARBA" id="ARBA00015946"/>
    </source>
</evidence>
<evidence type="ECO:0000256" key="11">
    <source>
        <dbReference type="ARBA" id="ARBA00022967"/>
    </source>
</evidence>
<keyword evidence="6" id="KW-0813">Transport</keyword>
<evidence type="ECO:0000256" key="13">
    <source>
        <dbReference type="ARBA" id="ARBA00022989"/>
    </source>
</evidence>
<keyword evidence="8 18" id="KW-0812">Transmembrane</keyword>
<sequence>MNSSVLYFNIVSYASLLCIFICTWVFFLLVFYGYFIKGVSEVKSENSFLELVWTIVPTVWVYVLCYCNVSIVLNEVESEIGNTVKVIGRQWYWSYDFEGEEYDSYMGSLVNNVDNPLVVEYGSPTRILVTASDVLHSFSVPDLGVKVDAIPGRVNQVILNPNRVGSFVGYCSEICGTGHSYMPIIVEVVSAE</sequence>
<name>A0A888YRP1_9PLAT</name>
<feature type="transmembrane region" description="Helical" evidence="18">
    <location>
        <begin position="6"/>
        <end position="35"/>
    </location>
</feature>
<dbReference type="GO" id="GO:0005507">
    <property type="term" value="F:copper ion binding"/>
    <property type="evidence" value="ECO:0007669"/>
    <property type="project" value="InterPro"/>
</dbReference>
<evidence type="ECO:0000256" key="16">
    <source>
        <dbReference type="ARBA" id="ARBA00031389"/>
    </source>
</evidence>
<evidence type="ECO:0000256" key="1">
    <source>
        <dbReference type="ARBA" id="ARBA00001935"/>
    </source>
</evidence>
<dbReference type="InterPro" id="IPR036257">
    <property type="entry name" value="Cyt_c_oxidase_su2_TM_sf"/>
</dbReference>
<evidence type="ECO:0000256" key="3">
    <source>
        <dbReference type="ARBA" id="ARBA00007866"/>
    </source>
</evidence>
<evidence type="ECO:0000256" key="14">
    <source>
        <dbReference type="ARBA" id="ARBA00023008"/>
    </source>
</evidence>
<dbReference type="PANTHER" id="PTHR22888:SF9">
    <property type="entry name" value="CYTOCHROME C OXIDASE SUBUNIT 2"/>
    <property type="match status" value="1"/>
</dbReference>
<evidence type="ECO:0000256" key="7">
    <source>
        <dbReference type="ARBA" id="ARBA00022660"/>
    </source>
</evidence>
<keyword evidence="11" id="KW-1278">Translocase</keyword>
<dbReference type="GO" id="GO:0042773">
    <property type="term" value="P:ATP synthesis coupled electron transport"/>
    <property type="evidence" value="ECO:0007669"/>
    <property type="project" value="TreeGrafter"/>
</dbReference>
<dbReference type="InterPro" id="IPR002429">
    <property type="entry name" value="CcO_II-like_C"/>
</dbReference>
<evidence type="ECO:0000259" key="19">
    <source>
        <dbReference type="PROSITE" id="PS50857"/>
    </source>
</evidence>
<gene>
    <name evidence="21" type="primary">COX2</name>
</gene>
<keyword evidence="9" id="KW-0479">Metal-binding</keyword>
<evidence type="ECO:0000256" key="4">
    <source>
        <dbReference type="ARBA" id="ARBA00012949"/>
    </source>
</evidence>
<proteinExistence type="inferred from homology"/>
<reference evidence="21" key="1">
    <citation type="submission" date="2020-05" db="EMBL/GenBank/DDBJ databases">
        <authorList>
            <person name="Cana-Bozada V.H."/>
            <person name="Llera-Herrera R."/>
            <person name="Morales-Serna F.N."/>
            <person name="Fajer-Avila E.J."/>
        </authorList>
    </citation>
    <scope>NUCLEOTIDE SEQUENCE</scope>
    <source>
        <tissue evidence="21">Whole organism</tissue>
    </source>
</reference>
<dbReference type="InterPro" id="IPR011759">
    <property type="entry name" value="Cyt_c_oxidase_su2_TM_dom"/>
</dbReference>
<evidence type="ECO:0000256" key="2">
    <source>
        <dbReference type="ARBA" id="ARBA00004141"/>
    </source>
</evidence>
<dbReference type="PROSITE" id="PS50857">
    <property type="entry name" value="COX2_CUA"/>
    <property type="match status" value="1"/>
</dbReference>
<dbReference type="Gene3D" id="2.60.40.420">
    <property type="entry name" value="Cupredoxins - blue copper proteins"/>
    <property type="match status" value="1"/>
</dbReference>
<comment type="subcellular location">
    <subcellularLocation>
        <location evidence="2">Membrane</location>
        <topology evidence="2">Multi-pass membrane protein</topology>
    </subcellularLocation>
</comment>
<evidence type="ECO:0000259" key="20">
    <source>
        <dbReference type="PROSITE" id="PS50999"/>
    </source>
</evidence>
<evidence type="ECO:0000256" key="9">
    <source>
        <dbReference type="ARBA" id="ARBA00022723"/>
    </source>
</evidence>
<feature type="transmembrane region" description="Helical" evidence="18">
    <location>
        <begin position="47"/>
        <end position="64"/>
    </location>
</feature>
<dbReference type="GO" id="GO:0016020">
    <property type="term" value="C:membrane"/>
    <property type="evidence" value="ECO:0007669"/>
    <property type="project" value="UniProtKB-SubCell"/>
</dbReference>
<keyword evidence="10" id="KW-0460">Magnesium</keyword>
<dbReference type="SUPFAM" id="SSF81464">
    <property type="entry name" value="Cytochrome c oxidase subunit II-like, transmembrane region"/>
    <property type="match status" value="1"/>
</dbReference>
<keyword evidence="14" id="KW-0186">Copper</keyword>
<dbReference type="AlphaFoldDB" id="A0A888YRP1"/>
<comment type="catalytic activity">
    <reaction evidence="17">
        <text>4 Fe(II)-[cytochrome c] + O2 + 8 H(+)(in) = 4 Fe(III)-[cytochrome c] + 2 H2O + 4 H(+)(out)</text>
        <dbReference type="Rhea" id="RHEA:11436"/>
        <dbReference type="Rhea" id="RHEA-COMP:10350"/>
        <dbReference type="Rhea" id="RHEA-COMP:14399"/>
        <dbReference type="ChEBI" id="CHEBI:15377"/>
        <dbReference type="ChEBI" id="CHEBI:15378"/>
        <dbReference type="ChEBI" id="CHEBI:15379"/>
        <dbReference type="ChEBI" id="CHEBI:29033"/>
        <dbReference type="ChEBI" id="CHEBI:29034"/>
        <dbReference type="EC" id="7.1.1.9"/>
    </reaction>
    <physiologicalReaction direction="left-to-right" evidence="17">
        <dbReference type="Rhea" id="RHEA:11437"/>
    </physiologicalReaction>
</comment>
<dbReference type="PANTHER" id="PTHR22888">
    <property type="entry name" value="CYTOCHROME C OXIDASE, SUBUNIT II"/>
    <property type="match status" value="1"/>
</dbReference>
<evidence type="ECO:0000256" key="6">
    <source>
        <dbReference type="ARBA" id="ARBA00022448"/>
    </source>
</evidence>
<dbReference type="PROSITE" id="PS00078">
    <property type="entry name" value="COX2"/>
    <property type="match status" value="1"/>
</dbReference>
<dbReference type="SUPFAM" id="SSF49503">
    <property type="entry name" value="Cupredoxins"/>
    <property type="match status" value="1"/>
</dbReference>
<keyword evidence="15 18" id="KW-0472">Membrane</keyword>
<dbReference type="PRINTS" id="PR01166">
    <property type="entry name" value="CYCOXIDASEII"/>
</dbReference>
<feature type="domain" description="Cytochrome oxidase subunit II copper A binding" evidence="19">
    <location>
        <begin position="79"/>
        <end position="192"/>
    </location>
</feature>
<keyword evidence="7" id="KW-0679">Respiratory chain</keyword>
<dbReference type="InterPro" id="IPR001505">
    <property type="entry name" value="Copper_CuA"/>
</dbReference>
<dbReference type="RefSeq" id="YP_010121356.1">
    <property type="nucleotide sequence ID" value="NC_056186.1"/>
</dbReference>
<accession>A0A888YRP1</accession>
<comment type="cofactor">
    <cofactor evidence="1">
        <name>Cu cation</name>
        <dbReference type="ChEBI" id="CHEBI:23378"/>
    </cofactor>
</comment>
<keyword evidence="13 18" id="KW-1133">Transmembrane helix</keyword>
<evidence type="ECO:0000256" key="18">
    <source>
        <dbReference type="SAM" id="Phobius"/>
    </source>
</evidence>